<dbReference type="InterPro" id="IPR009071">
    <property type="entry name" value="HMG_box_dom"/>
</dbReference>
<keyword evidence="1 3" id="KW-0238">DNA-binding</keyword>
<dbReference type="PROSITE" id="PS50118">
    <property type="entry name" value="HMG_BOX_2"/>
    <property type="match status" value="1"/>
</dbReference>
<organism evidence="6 7">
    <name type="scientific">Adineta steineri</name>
    <dbReference type="NCBI Taxonomy" id="433720"/>
    <lineage>
        <taxon>Eukaryota</taxon>
        <taxon>Metazoa</taxon>
        <taxon>Spiralia</taxon>
        <taxon>Gnathifera</taxon>
        <taxon>Rotifera</taxon>
        <taxon>Eurotatoria</taxon>
        <taxon>Bdelloidea</taxon>
        <taxon>Adinetida</taxon>
        <taxon>Adinetidae</taxon>
        <taxon>Adineta</taxon>
    </lineage>
</organism>
<evidence type="ECO:0000256" key="3">
    <source>
        <dbReference type="PROSITE-ProRule" id="PRU00267"/>
    </source>
</evidence>
<dbReference type="CDD" id="cd01390">
    <property type="entry name" value="HMG-box_NHP6-like"/>
    <property type="match status" value="1"/>
</dbReference>
<accession>A0A814B2E9</accession>
<dbReference type="SMART" id="SM00398">
    <property type="entry name" value="HMG"/>
    <property type="match status" value="1"/>
</dbReference>
<dbReference type="FunFam" id="1.10.30.10:FF:000016">
    <property type="entry name" value="FACT complex subunit SSRP1"/>
    <property type="match status" value="1"/>
</dbReference>
<dbReference type="PANTHER" id="PTHR48112">
    <property type="entry name" value="HIGH MOBILITY GROUP PROTEIN DSP1"/>
    <property type="match status" value="1"/>
</dbReference>
<dbReference type="GO" id="GO:0003677">
    <property type="term" value="F:DNA binding"/>
    <property type="evidence" value="ECO:0007669"/>
    <property type="project" value="UniProtKB-UniRule"/>
</dbReference>
<evidence type="ECO:0000256" key="2">
    <source>
        <dbReference type="ARBA" id="ARBA00023242"/>
    </source>
</evidence>
<feature type="domain" description="HMG box" evidence="5">
    <location>
        <begin position="14"/>
        <end position="82"/>
    </location>
</feature>
<feature type="region of interest" description="Disordered" evidence="4">
    <location>
        <begin position="84"/>
        <end position="105"/>
    </location>
</feature>
<evidence type="ECO:0000259" key="5">
    <source>
        <dbReference type="PROSITE" id="PS50118"/>
    </source>
</evidence>
<gene>
    <name evidence="6" type="ORF">JYZ213_LOCUS11739</name>
</gene>
<dbReference type="InterPro" id="IPR050342">
    <property type="entry name" value="HMGB"/>
</dbReference>
<evidence type="ECO:0000256" key="1">
    <source>
        <dbReference type="ARBA" id="ARBA00023125"/>
    </source>
</evidence>
<evidence type="ECO:0000313" key="6">
    <source>
        <dbReference type="EMBL" id="CAF0923315.1"/>
    </source>
</evidence>
<dbReference type="Pfam" id="PF00505">
    <property type="entry name" value="HMG_box"/>
    <property type="match status" value="1"/>
</dbReference>
<name>A0A814B2E9_9BILA</name>
<comment type="caution">
    <text evidence="6">The sequence shown here is derived from an EMBL/GenBank/DDBJ whole genome shotgun (WGS) entry which is preliminary data.</text>
</comment>
<dbReference type="EMBL" id="CAJNOG010000089">
    <property type="protein sequence ID" value="CAF0923315.1"/>
    <property type="molecule type" value="Genomic_DNA"/>
</dbReference>
<reference evidence="6" key="1">
    <citation type="submission" date="2021-02" db="EMBL/GenBank/DDBJ databases">
        <authorList>
            <person name="Nowell W R."/>
        </authorList>
    </citation>
    <scope>NUCLEOTIDE SEQUENCE</scope>
</reference>
<dbReference type="GO" id="GO:0005634">
    <property type="term" value="C:nucleus"/>
    <property type="evidence" value="ECO:0007669"/>
    <property type="project" value="UniProtKB-UniRule"/>
</dbReference>
<sequence>MPRAPKSQKDPNAPKRPLSTFFLFSQDERPKIKKDNPSLSVSDIAKVIGERWRGIGDDKKRHYEERARQEKERYDREIAKNTIKLTPKKSSKKTNQSDDNLETTNKEEMVDQLNHLITVISHFKEHITSTNSSQILKMNNHIEQTTDFQQSVSSNEITDTMENGHHLSTSSESLPNYNLSLPSTSDKRTIDENDGPQATKRLRASSSQASNNCNSTTIIKWIPPSNQLITHLQSQSSSLFQFILALIQTIISSADNQLTDEHSRWLYSTLDLYDHNYNNEKINILIETACKVAKISFVR</sequence>
<dbReference type="PRINTS" id="PR00886">
    <property type="entry name" value="HIGHMOBLTY12"/>
</dbReference>
<protein>
    <recommendedName>
        <fullName evidence="5">HMG box domain-containing protein</fullName>
    </recommendedName>
</protein>
<dbReference type="Gene3D" id="1.10.30.10">
    <property type="entry name" value="High mobility group box domain"/>
    <property type="match status" value="1"/>
</dbReference>
<dbReference type="Proteomes" id="UP000663845">
    <property type="component" value="Unassembled WGS sequence"/>
</dbReference>
<dbReference type="InterPro" id="IPR036910">
    <property type="entry name" value="HMG_box_dom_sf"/>
</dbReference>
<dbReference type="AlphaFoldDB" id="A0A814B2E9"/>
<feature type="region of interest" description="Disordered" evidence="4">
    <location>
        <begin position="161"/>
        <end position="209"/>
    </location>
</feature>
<proteinExistence type="predicted"/>
<feature type="DNA-binding region" description="HMG box" evidence="3">
    <location>
        <begin position="14"/>
        <end position="82"/>
    </location>
</feature>
<feature type="compositionally biased region" description="Polar residues" evidence="4">
    <location>
        <begin position="161"/>
        <end position="184"/>
    </location>
</feature>
<keyword evidence="2 3" id="KW-0539">Nucleus</keyword>
<dbReference type="SUPFAM" id="SSF47095">
    <property type="entry name" value="HMG-box"/>
    <property type="match status" value="1"/>
</dbReference>
<evidence type="ECO:0000313" key="7">
    <source>
        <dbReference type="Proteomes" id="UP000663845"/>
    </source>
</evidence>
<evidence type="ECO:0000256" key="4">
    <source>
        <dbReference type="SAM" id="MobiDB-lite"/>
    </source>
</evidence>